<proteinExistence type="predicted"/>
<organism evidence="1 2">
    <name type="scientific">Desulfotalea psychrophila</name>
    <dbReference type="NCBI Taxonomy" id="84980"/>
    <lineage>
        <taxon>Bacteria</taxon>
        <taxon>Pseudomonadati</taxon>
        <taxon>Thermodesulfobacteriota</taxon>
        <taxon>Desulfobulbia</taxon>
        <taxon>Desulfobulbales</taxon>
        <taxon>Desulfocapsaceae</taxon>
        <taxon>Desulfotalea</taxon>
    </lineage>
</organism>
<reference evidence="1 2" key="1">
    <citation type="submission" date="2021-02" db="EMBL/GenBank/DDBJ databases">
        <title>Activity-based single-cell genomes from oceanic crustal fluid captures similar information to metagenomic and metatranscriptomic surveys with orders of magnitude less sampling.</title>
        <authorList>
            <person name="D'Angelo T.S."/>
            <person name="Orcutt B.N."/>
        </authorList>
    </citation>
    <scope>NUCLEOTIDE SEQUENCE [LARGE SCALE GENOMIC DNA]</scope>
    <source>
        <strain evidence="1">AH-315-G02</strain>
    </source>
</reference>
<dbReference type="PIRSF" id="PIRSF025560">
    <property type="entry name" value="UCP025560"/>
    <property type="match status" value="1"/>
</dbReference>
<dbReference type="EMBL" id="JAFITO010000006">
    <property type="protein sequence ID" value="MBN4068175.1"/>
    <property type="molecule type" value="Genomic_DNA"/>
</dbReference>
<dbReference type="Pfam" id="PF07027">
    <property type="entry name" value="DUF1318"/>
    <property type="match status" value="1"/>
</dbReference>
<dbReference type="Proteomes" id="UP000717534">
    <property type="component" value="Unassembled WGS sequence"/>
</dbReference>
<accession>A0ABS3AUH9</accession>
<dbReference type="InterPro" id="IPR008309">
    <property type="entry name" value="YdbL"/>
</dbReference>
<keyword evidence="2" id="KW-1185">Reference proteome</keyword>
<sequence>MKKIIPLILLGLLLTCYSAMGLDLSGAKAQGLLGETDSGYLELVVAGGEAQKLMDTVNAKRKTLYQQISKRNNTALSVVEQLAGKKAIAKTPAGQFIKVNGIWKKK</sequence>
<evidence type="ECO:0000313" key="2">
    <source>
        <dbReference type="Proteomes" id="UP000717534"/>
    </source>
</evidence>
<comment type="caution">
    <text evidence="1">The sequence shown here is derived from an EMBL/GenBank/DDBJ whole genome shotgun (WGS) entry which is preliminary data.</text>
</comment>
<gene>
    <name evidence="1" type="ORF">JYU06_01430</name>
</gene>
<name>A0ABS3AUH9_9BACT</name>
<evidence type="ECO:0000313" key="1">
    <source>
        <dbReference type="EMBL" id="MBN4068175.1"/>
    </source>
</evidence>
<protein>
    <submittedName>
        <fullName evidence="1">YdbL family protein</fullName>
    </submittedName>
</protein>